<dbReference type="NCBIfam" id="TIGR04131">
    <property type="entry name" value="Bac_Flav_CTERM"/>
    <property type="match status" value="1"/>
</dbReference>
<dbReference type="SUPFAM" id="SSF49265">
    <property type="entry name" value="Fibronectin type III"/>
    <property type="match status" value="1"/>
</dbReference>
<proteinExistence type="predicted"/>
<evidence type="ECO:0000256" key="2">
    <source>
        <dbReference type="ARBA" id="ARBA00022737"/>
    </source>
</evidence>
<evidence type="ECO:0000256" key="4">
    <source>
        <dbReference type="SAM" id="MobiDB-lite"/>
    </source>
</evidence>
<evidence type="ECO:0000256" key="1">
    <source>
        <dbReference type="ARBA" id="ARBA00022729"/>
    </source>
</evidence>
<evidence type="ECO:0000256" key="5">
    <source>
        <dbReference type="SAM" id="SignalP"/>
    </source>
</evidence>
<gene>
    <name evidence="6" type="ORF">J0656_11765</name>
</gene>
<dbReference type="Gene3D" id="2.40.10.500">
    <property type="match status" value="1"/>
</dbReference>
<dbReference type="Gene3D" id="2.120.10.30">
    <property type="entry name" value="TolB, C-terminal domain"/>
    <property type="match status" value="1"/>
</dbReference>
<dbReference type="SUPFAM" id="SSF63829">
    <property type="entry name" value="Calcium-dependent phosphotriesterase"/>
    <property type="match status" value="1"/>
</dbReference>
<name>A0ABS3G5K2_9FLAO</name>
<feature type="compositionally biased region" description="Acidic residues" evidence="4">
    <location>
        <begin position="1434"/>
        <end position="1451"/>
    </location>
</feature>
<organism evidence="6 7">
    <name type="scientific">Flagellimonas aurea</name>
    <dbReference type="NCBI Taxonomy" id="2915619"/>
    <lineage>
        <taxon>Bacteria</taxon>
        <taxon>Pseudomonadati</taxon>
        <taxon>Bacteroidota</taxon>
        <taxon>Flavobacteriia</taxon>
        <taxon>Flavobacteriales</taxon>
        <taxon>Flavobacteriaceae</taxon>
        <taxon>Flagellimonas</taxon>
    </lineage>
</organism>
<evidence type="ECO:0000313" key="7">
    <source>
        <dbReference type="Proteomes" id="UP000664044"/>
    </source>
</evidence>
<dbReference type="Gene3D" id="2.60.40.10">
    <property type="entry name" value="Immunoglobulins"/>
    <property type="match status" value="2"/>
</dbReference>
<evidence type="ECO:0000313" key="6">
    <source>
        <dbReference type="EMBL" id="MBO0354693.1"/>
    </source>
</evidence>
<keyword evidence="3" id="KW-0325">Glycoprotein</keyword>
<dbReference type="PROSITE" id="PS51854">
    <property type="entry name" value="CSPG"/>
    <property type="match status" value="1"/>
</dbReference>
<sequence length="1543" mass="160812">MKKIIFLLALNCFLFHQTSFSQGLSGSNVEFVELTSSTSVNNSDDELDATPAQADYNVEFEIGSTSNMYVDVDGNKIVFGARNGTTLTVDEITFNFSGGTFGGIIGASFNSGASTGTNTSGVSVSFTATSVTLSGLQDTDFSQGFGLGQMGTLVFDITTVGAGCSAPSDAATSAVFGTETASSLTLSSFTAPAGGADGYAIYMNSTNSFIAPSDGDQPVADITWNGAGQQPIYFGTSASPNVTVSGLDGNTTYFFRVYAYNDCSGTDTYETTGLNANDTTANSAPTQNANTGSSLNEGGTAIISSTELDFDDAEEADTDITYTLDNTPSNGTLRNNTTPLSVGGTFTQDDLNSNRIDYVHNGGNTTSDSFQFDVSDGQGGSVNNQTFSFTIAAVNDDPTLTGLPASITVTEDVGSNVDLSAATFADEDAATGNVSLTITAAAGTLSASSGGGVTISNSGTATITLLGTVANIDTYLNTVSNIQYTTANNSTTSTSLSFTANDGGNTGTGGGSTITVGSSVTVNITAVNDAPTVSSVSFLGNLTVGQTLTGSYAYDDQEGDAESGTTYQWYRSDDGAGTNKAAIFGATNDTYVLVNDDLAKYISFEVTPSDGSDSGGPEESALDGPIAAPPNNSPTVTSTSITSATAQSLYYYDIKASDADNDVITWTANTVPAWLTFTSGTLQTSFVGTGATPTNTGDGVNQSPDGTTASSAVIRTGTAAHGDNKLFFTDTEEYGVRYVDESGNVQTWYQGDGTYTNLNPVGIAYDVVNDAVYVGDYAKSDIVKIDHTGTRTLLSDLPEPFMLRLLVNSNGSKLYASARGGIYEIDLANNDPATNWTRVVGTGTMGYSDTGTASTSQVSQPHGMAFDSAGRLVFTDRFNDIIRRVDLATDTIETIAGTQGAGTEAGDGGPAVNATFNDPSGLVINEHDEIFISERLSKRIRKIDINGDIDTFFTVSAGGFADDLVISDAGELYLVTTTLIAQVATKAELTGTPTNADAGVHDVALILSDGIANVPYNFQITVQPINIAPTDITLDNNSIGQSATGVDSTVGTLSTTDADSSDSHTYTLVSGTGDTDNSSFNISGSIVRTNSSLAVGSYSVRINTNDGTDDFAKELTVNVTDDVAPEGYTVTIDQDPISSSNQTTISFTFAGAGIGTDYDYTFSSDGGGTNVTGSGTIATATDQITGIDLSGLGDGNITLSVTLTDTNGNEGVPATDSKTKDVVEPVPNLVIAESLYFGPFTIRLQFSEPVLDLAPNPVLIAPGPGGEQMATLGPLQEVTAGLLYDIQVTPLVPGEIVFYNDLYGMARDEAGNYTIPLGFVNGTYYDLDTDNDGIGNSTDTDDDNDGTPDQEDAFPLDENEDTDTDGDGTGDNADEDDDNDGTPDDEDAFPFDATEDTDTDGDGIGDNADTDDDGDGYTDDEEEDQGTDPKDDTSVPEDVDDIDDDTPDDTEATPALVPAQAFTPNGDGNNDTWIVPGINDYPNNVVRVYNRWGHEVFATQSYRNDWGGFYKDNRKLLPAGSYLYVIDLGNGQPPLQGWIFINY</sequence>
<dbReference type="Pfam" id="PF16184">
    <property type="entry name" value="Cadherin_3"/>
    <property type="match status" value="1"/>
</dbReference>
<dbReference type="InterPro" id="IPR039005">
    <property type="entry name" value="CSPG_rpt"/>
</dbReference>
<feature type="chain" id="PRO_5045442888" evidence="5">
    <location>
        <begin position="22"/>
        <end position="1543"/>
    </location>
</feature>
<protein>
    <submittedName>
        <fullName evidence="6">Gliding motility-associated C-terminal domain-containing protein</fullName>
    </submittedName>
</protein>
<feature type="region of interest" description="Disordered" evidence="4">
    <location>
        <begin position="1331"/>
        <end position="1452"/>
    </location>
</feature>
<keyword evidence="7" id="KW-1185">Reference proteome</keyword>
<keyword evidence="2" id="KW-0677">Repeat</keyword>
<dbReference type="InterPro" id="IPR051561">
    <property type="entry name" value="FRAS1_ECM"/>
</dbReference>
<dbReference type="InterPro" id="IPR028974">
    <property type="entry name" value="TSP_type-3_rpt"/>
</dbReference>
<feature type="compositionally biased region" description="Acidic residues" evidence="4">
    <location>
        <begin position="1339"/>
        <end position="1426"/>
    </location>
</feature>
<dbReference type="RefSeq" id="WP_207033993.1">
    <property type="nucleotide sequence ID" value="NZ_JAFLNL010000006.1"/>
</dbReference>
<comment type="caution">
    <text evidence="6">The sequence shown here is derived from an EMBL/GenBank/DDBJ whole genome shotgun (WGS) entry which is preliminary data.</text>
</comment>
<dbReference type="InterPro" id="IPR026341">
    <property type="entry name" value="T9SS_type_B"/>
</dbReference>
<dbReference type="Pfam" id="PF13585">
    <property type="entry name" value="CHU_C"/>
    <property type="match status" value="1"/>
</dbReference>
<dbReference type="InterPro" id="IPR011042">
    <property type="entry name" value="6-blade_b-propeller_TolB-like"/>
</dbReference>
<reference evidence="6 7" key="1">
    <citation type="submission" date="2021-03" db="EMBL/GenBank/DDBJ databases">
        <title>Muricauda lutimaris sp. nov. and Muricauda ruestringensis sp. nov, two marine members of the Flavobacteriaceae isolated from deep sea sediments of Western Pacific.</title>
        <authorList>
            <person name="Zhao S."/>
            <person name="Liu R."/>
        </authorList>
    </citation>
    <scope>NUCLEOTIDE SEQUENCE [LARGE SCALE GENOMIC DNA]</scope>
    <source>
        <strain evidence="6 7">BC31-1-A7</strain>
    </source>
</reference>
<keyword evidence="1 5" id="KW-0732">Signal</keyword>
<feature type="signal peptide" evidence="5">
    <location>
        <begin position="1"/>
        <end position="21"/>
    </location>
</feature>
<dbReference type="SUPFAM" id="SSF63825">
    <property type="entry name" value="YWTD domain"/>
    <property type="match status" value="1"/>
</dbReference>
<dbReference type="InterPro" id="IPR036116">
    <property type="entry name" value="FN3_sf"/>
</dbReference>
<accession>A0ABS3G5K2</accession>
<dbReference type="PANTHER" id="PTHR45739">
    <property type="entry name" value="MATRIX PROTEIN, PUTATIVE-RELATED"/>
    <property type="match status" value="1"/>
</dbReference>
<dbReference type="Proteomes" id="UP000664044">
    <property type="component" value="Unassembled WGS sequence"/>
</dbReference>
<feature type="region of interest" description="Disordered" evidence="4">
    <location>
        <begin position="608"/>
        <end position="639"/>
    </location>
</feature>
<dbReference type="EMBL" id="JAFLNL010000006">
    <property type="protein sequence ID" value="MBO0354693.1"/>
    <property type="molecule type" value="Genomic_DNA"/>
</dbReference>
<dbReference type="PANTHER" id="PTHR45739:SF12">
    <property type="entry name" value="CHONDROITIN SULFATE PROTEOGLYCAN 4-LIKE ISOFORM X2"/>
    <property type="match status" value="1"/>
</dbReference>
<evidence type="ECO:0000256" key="3">
    <source>
        <dbReference type="ARBA" id="ARBA00023180"/>
    </source>
</evidence>
<feature type="compositionally biased region" description="Low complexity" evidence="4">
    <location>
        <begin position="608"/>
        <end position="619"/>
    </location>
</feature>
<dbReference type="Gene3D" id="2.60.40.2700">
    <property type="match status" value="1"/>
</dbReference>
<dbReference type="InterPro" id="IPR013783">
    <property type="entry name" value="Ig-like_fold"/>
</dbReference>
<dbReference type="Gene3D" id="4.10.1080.10">
    <property type="entry name" value="TSP type-3 repeat"/>
    <property type="match status" value="1"/>
</dbReference>